<sequence>MDALVIAQLCEALSLKDREGPLLLLREGLRDDGEKRLALWLTGSMIGEVKESGGSRDCAGKYIRVRVVVNVDQPLCRILRVDVLGDSKESTMLLRYERLPEHCFWCGLIGHVVRVCLTKPKSSELEDFSVLFGPWLNASSLVKFGQHRSIGDYQKTGGIRGFTGGHTAAPPASRELMVAHQNDPSSRKKMVVSDTGLPTNLTKDILIHDLGRKSGHINKESGISDAICKILGFIFGKNVLCKESGKLNQESG</sequence>
<proteinExistence type="predicted"/>
<dbReference type="Proteomes" id="UP001280121">
    <property type="component" value="Unassembled WGS sequence"/>
</dbReference>
<feature type="domain" description="Zinc knuckle CX2CX4HX4C" evidence="1">
    <location>
        <begin position="87"/>
        <end position="117"/>
    </location>
</feature>
<organism evidence="2 3">
    <name type="scientific">Dipteronia dyeriana</name>
    <dbReference type="NCBI Taxonomy" id="168575"/>
    <lineage>
        <taxon>Eukaryota</taxon>
        <taxon>Viridiplantae</taxon>
        <taxon>Streptophyta</taxon>
        <taxon>Embryophyta</taxon>
        <taxon>Tracheophyta</taxon>
        <taxon>Spermatophyta</taxon>
        <taxon>Magnoliopsida</taxon>
        <taxon>eudicotyledons</taxon>
        <taxon>Gunneridae</taxon>
        <taxon>Pentapetalae</taxon>
        <taxon>rosids</taxon>
        <taxon>malvids</taxon>
        <taxon>Sapindales</taxon>
        <taxon>Sapindaceae</taxon>
        <taxon>Hippocastanoideae</taxon>
        <taxon>Acereae</taxon>
        <taxon>Dipteronia</taxon>
    </lineage>
</organism>
<gene>
    <name evidence="2" type="ORF">Ddye_015440</name>
</gene>
<evidence type="ECO:0000313" key="2">
    <source>
        <dbReference type="EMBL" id="KAK2647951.1"/>
    </source>
</evidence>
<dbReference type="EMBL" id="JANJYI010000005">
    <property type="protein sequence ID" value="KAK2647951.1"/>
    <property type="molecule type" value="Genomic_DNA"/>
</dbReference>
<dbReference type="Pfam" id="PF14392">
    <property type="entry name" value="zf-CCHC_4"/>
    <property type="match status" value="1"/>
</dbReference>
<accession>A0AAD9U4V6</accession>
<name>A0AAD9U4V6_9ROSI</name>
<evidence type="ECO:0000313" key="3">
    <source>
        <dbReference type="Proteomes" id="UP001280121"/>
    </source>
</evidence>
<reference evidence="2" key="1">
    <citation type="journal article" date="2023" name="Plant J.">
        <title>Genome sequences and population genomics provide insights into the demographic history, inbreeding, and mutation load of two 'living fossil' tree species of Dipteronia.</title>
        <authorList>
            <person name="Feng Y."/>
            <person name="Comes H.P."/>
            <person name="Chen J."/>
            <person name="Zhu S."/>
            <person name="Lu R."/>
            <person name="Zhang X."/>
            <person name="Li P."/>
            <person name="Qiu J."/>
            <person name="Olsen K.M."/>
            <person name="Qiu Y."/>
        </authorList>
    </citation>
    <scope>NUCLEOTIDE SEQUENCE</scope>
    <source>
        <strain evidence="2">KIB01</strain>
    </source>
</reference>
<keyword evidence="3" id="KW-1185">Reference proteome</keyword>
<comment type="caution">
    <text evidence="2">The sequence shown here is derived from an EMBL/GenBank/DDBJ whole genome shotgun (WGS) entry which is preliminary data.</text>
</comment>
<protein>
    <recommendedName>
        <fullName evidence="1">Zinc knuckle CX2CX4HX4C domain-containing protein</fullName>
    </recommendedName>
</protein>
<dbReference type="InterPro" id="IPR025836">
    <property type="entry name" value="Zn_knuckle_CX2CX4HX4C"/>
</dbReference>
<evidence type="ECO:0000259" key="1">
    <source>
        <dbReference type="Pfam" id="PF14392"/>
    </source>
</evidence>
<dbReference type="AlphaFoldDB" id="A0AAD9U4V6"/>